<evidence type="ECO:0000259" key="2">
    <source>
        <dbReference type="Pfam" id="PF03407"/>
    </source>
</evidence>
<keyword evidence="1" id="KW-0472">Membrane</keyword>
<evidence type="ECO:0000313" key="3">
    <source>
        <dbReference type="EMBL" id="GMT12820.1"/>
    </source>
</evidence>
<dbReference type="Pfam" id="PF03407">
    <property type="entry name" value="Nucleotid_trans"/>
    <property type="match status" value="1"/>
</dbReference>
<gene>
    <name evidence="3" type="ORF">PFISCL1PPCAC_4117</name>
</gene>
<sequence>SCFSLKSAAIFAFSFYLAAHFLAYLYSIFSIVDEKRTLEKRELYDGPLVLNDKYKNVLYGRKINGVYMNVGVMNTALLFDQSKKNEKSGGMDSMPAISENFFERLTSSAQSVLSRQSQKREDERFVYFTFVNEAYSQMTLNWLCNVDKFDGILNRTIIATSSATLCGSLRKEYPKVECVKIALPSTFSSNLDWGKKEYIQWLILRARILRRLVESSIPFVLFETDAVWFRDPTELFESAIKIDDIDIKVPVKGYTGRGQSLSFDPMLVYPTNGSRVLFDEMNKRLTMNSSLYDQDILDELCRVQFNGVVCRTFDWAQIADGKWFKLSDSERARYSPYIVNNNYYVGVQNKMTRQAMNHMWLLTPKSNKCSIVRRRRMFDENEALAKLKPENEDLKPEN</sequence>
<comment type="caution">
    <text evidence="3">The sequence shown here is derived from an EMBL/GenBank/DDBJ whole genome shotgun (WGS) entry which is preliminary data.</text>
</comment>
<dbReference type="PANTHER" id="PTHR31967">
    <property type="entry name" value="GROUNDHOG (HEDGEHOG-LIKE FAMILY)-RELATED"/>
    <property type="match status" value="1"/>
</dbReference>
<evidence type="ECO:0000256" key="1">
    <source>
        <dbReference type="SAM" id="Phobius"/>
    </source>
</evidence>
<protein>
    <recommendedName>
        <fullName evidence="2">Nucleotide-diphospho-sugar transferase domain-containing protein</fullName>
    </recommendedName>
</protein>
<feature type="non-terminal residue" evidence="3">
    <location>
        <position position="398"/>
    </location>
</feature>
<feature type="transmembrane region" description="Helical" evidence="1">
    <location>
        <begin position="13"/>
        <end position="32"/>
    </location>
</feature>
<reference evidence="3" key="1">
    <citation type="submission" date="2023-10" db="EMBL/GenBank/DDBJ databases">
        <title>Genome assembly of Pristionchus species.</title>
        <authorList>
            <person name="Yoshida K."/>
            <person name="Sommer R.J."/>
        </authorList>
    </citation>
    <scope>NUCLEOTIDE SEQUENCE</scope>
    <source>
        <strain evidence="3">RS5133</strain>
    </source>
</reference>
<dbReference type="PANTHER" id="PTHR31967:SF12">
    <property type="entry name" value="NUCLEOTIDE-DIPHOSPHO-SUGAR TRANSFERASE DOMAIN-CONTAINING PROTEIN"/>
    <property type="match status" value="1"/>
</dbReference>
<dbReference type="InterPro" id="IPR005069">
    <property type="entry name" value="Nucl-diP-sugar_transferase"/>
</dbReference>
<dbReference type="Proteomes" id="UP001432322">
    <property type="component" value="Unassembled WGS sequence"/>
</dbReference>
<dbReference type="EMBL" id="BTSY01000002">
    <property type="protein sequence ID" value="GMT12820.1"/>
    <property type="molecule type" value="Genomic_DNA"/>
</dbReference>
<feature type="domain" description="Nucleotide-diphospho-sugar transferase" evidence="2">
    <location>
        <begin position="163"/>
        <end position="353"/>
    </location>
</feature>
<name>A0AAV5V2V4_9BILA</name>
<organism evidence="3 4">
    <name type="scientific">Pristionchus fissidentatus</name>
    <dbReference type="NCBI Taxonomy" id="1538716"/>
    <lineage>
        <taxon>Eukaryota</taxon>
        <taxon>Metazoa</taxon>
        <taxon>Ecdysozoa</taxon>
        <taxon>Nematoda</taxon>
        <taxon>Chromadorea</taxon>
        <taxon>Rhabditida</taxon>
        <taxon>Rhabditina</taxon>
        <taxon>Diplogasteromorpha</taxon>
        <taxon>Diplogasteroidea</taxon>
        <taxon>Neodiplogasteridae</taxon>
        <taxon>Pristionchus</taxon>
    </lineage>
</organism>
<dbReference type="AlphaFoldDB" id="A0AAV5V2V4"/>
<keyword evidence="4" id="KW-1185">Reference proteome</keyword>
<proteinExistence type="predicted"/>
<evidence type="ECO:0000313" key="4">
    <source>
        <dbReference type="Proteomes" id="UP001432322"/>
    </source>
</evidence>
<keyword evidence="1" id="KW-0812">Transmembrane</keyword>
<accession>A0AAV5V2V4</accession>
<keyword evidence="1" id="KW-1133">Transmembrane helix</keyword>
<feature type="non-terminal residue" evidence="3">
    <location>
        <position position="1"/>
    </location>
</feature>